<name>A0A383EBQ3_9ZZZZ</name>
<feature type="non-terminal residue" evidence="1">
    <location>
        <position position="1"/>
    </location>
</feature>
<protein>
    <recommendedName>
        <fullName evidence="2">Outer membrane protein beta-barrel domain-containing protein</fullName>
    </recommendedName>
</protein>
<reference evidence="1" key="1">
    <citation type="submission" date="2018-05" db="EMBL/GenBank/DDBJ databases">
        <authorList>
            <person name="Lanie J.A."/>
            <person name="Ng W.-L."/>
            <person name="Kazmierczak K.M."/>
            <person name="Andrzejewski T.M."/>
            <person name="Davidsen T.M."/>
            <person name="Wayne K.J."/>
            <person name="Tettelin H."/>
            <person name="Glass J.I."/>
            <person name="Rusch D."/>
            <person name="Podicherti R."/>
            <person name="Tsui H.-C.T."/>
            <person name="Winkler M.E."/>
        </authorList>
    </citation>
    <scope>NUCLEOTIDE SEQUENCE</scope>
</reference>
<proteinExistence type="predicted"/>
<organism evidence="1">
    <name type="scientific">marine metagenome</name>
    <dbReference type="NCBI Taxonomy" id="408172"/>
    <lineage>
        <taxon>unclassified sequences</taxon>
        <taxon>metagenomes</taxon>
        <taxon>ecological metagenomes</taxon>
    </lineage>
</organism>
<dbReference type="AlphaFoldDB" id="A0A383EBQ3"/>
<accession>A0A383EBQ3</accession>
<dbReference type="EMBL" id="UINC01224502">
    <property type="protein sequence ID" value="SVE54151.1"/>
    <property type="molecule type" value="Genomic_DNA"/>
</dbReference>
<evidence type="ECO:0008006" key="2">
    <source>
        <dbReference type="Google" id="ProtNLM"/>
    </source>
</evidence>
<gene>
    <name evidence="1" type="ORF">METZ01_LOCUS507005</name>
</gene>
<sequence length="75" mass="8577">RIGLEYNIDYFMGKEVPIILRSGIRLDDNKSFYSMGFGFPVIINNKLVLNIDYALDPGLVDEGISHLFSFTILNY</sequence>
<evidence type="ECO:0000313" key="1">
    <source>
        <dbReference type="EMBL" id="SVE54151.1"/>
    </source>
</evidence>